<dbReference type="GeneID" id="77848905"/>
<name>K0WX54_9BACT</name>
<feature type="transmembrane region" description="Helical" evidence="6">
    <location>
        <begin position="125"/>
        <end position="145"/>
    </location>
</feature>
<feature type="transmembrane region" description="Helical" evidence="6">
    <location>
        <begin position="63"/>
        <end position="82"/>
    </location>
</feature>
<evidence type="ECO:0000256" key="3">
    <source>
        <dbReference type="ARBA" id="ARBA00022692"/>
    </source>
</evidence>
<dbReference type="OrthoDB" id="9808671at2"/>
<dbReference type="STRING" id="742726.HMPREF9448_01656"/>
<keyword evidence="2" id="KW-1003">Cell membrane</keyword>
<evidence type="ECO:0000256" key="4">
    <source>
        <dbReference type="ARBA" id="ARBA00022989"/>
    </source>
</evidence>
<gene>
    <name evidence="7" type="ORF">HMPREF9448_01656</name>
</gene>
<feature type="transmembrane region" description="Helical" evidence="6">
    <location>
        <begin position="270"/>
        <end position="299"/>
    </location>
</feature>
<dbReference type="AlphaFoldDB" id="K0WX54"/>
<reference evidence="7 8" key="1">
    <citation type="submission" date="2012-08" db="EMBL/GenBank/DDBJ databases">
        <title>The Genome Sequence of Barnesiella intestinihominis YIT 11860.</title>
        <authorList>
            <consortium name="The Broad Institute Genome Sequencing Platform"/>
            <person name="Earl A."/>
            <person name="Ward D."/>
            <person name="Feldgarden M."/>
            <person name="Gevers D."/>
            <person name="Morotomi M."/>
            <person name="Walker B."/>
            <person name="Young S.K."/>
            <person name="Zeng Q."/>
            <person name="Gargeya S."/>
            <person name="Fitzgerald M."/>
            <person name="Haas B."/>
            <person name="Abouelleil A."/>
            <person name="Alvarado L."/>
            <person name="Arachchi H.M."/>
            <person name="Berlin A.M."/>
            <person name="Chapman S.B."/>
            <person name="Goldberg J."/>
            <person name="Griggs A."/>
            <person name="Gujja S."/>
            <person name="Hansen M."/>
            <person name="Howarth C."/>
            <person name="Imamovic A."/>
            <person name="Larimer J."/>
            <person name="McCowen C."/>
            <person name="Montmayeur A."/>
            <person name="Murphy C."/>
            <person name="Neiman D."/>
            <person name="Pearson M."/>
            <person name="Priest M."/>
            <person name="Roberts A."/>
            <person name="Saif S."/>
            <person name="Shea T."/>
            <person name="Sisk P."/>
            <person name="Sykes S."/>
            <person name="Wortman J."/>
            <person name="Nusbaum C."/>
            <person name="Birren B."/>
        </authorList>
    </citation>
    <scope>NUCLEOTIDE SEQUENCE [LARGE SCALE GENOMIC DNA]</scope>
    <source>
        <strain evidence="7 8">YIT 11860</strain>
    </source>
</reference>
<keyword evidence="3 6" id="KW-0812">Transmembrane</keyword>
<dbReference type="eggNOG" id="COG1295">
    <property type="taxonomic scope" value="Bacteria"/>
</dbReference>
<evidence type="ECO:0000313" key="7">
    <source>
        <dbReference type="EMBL" id="EJZ63817.1"/>
    </source>
</evidence>
<dbReference type="PANTHER" id="PTHR30213">
    <property type="entry name" value="INNER MEMBRANE PROTEIN YHJD"/>
    <property type="match status" value="1"/>
</dbReference>
<accession>K0WX54</accession>
<dbReference type="PATRIC" id="fig|742726.3.peg.1735"/>
<feature type="transmembrane region" description="Helical" evidence="6">
    <location>
        <begin position="236"/>
        <end position="258"/>
    </location>
</feature>
<evidence type="ECO:0000256" key="1">
    <source>
        <dbReference type="ARBA" id="ARBA00004651"/>
    </source>
</evidence>
<keyword evidence="8" id="KW-1185">Reference proteome</keyword>
<evidence type="ECO:0000256" key="6">
    <source>
        <dbReference type="SAM" id="Phobius"/>
    </source>
</evidence>
<dbReference type="RefSeq" id="WP_008862115.1">
    <property type="nucleotide sequence ID" value="NZ_JH815204.1"/>
</dbReference>
<dbReference type="EMBL" id="ADLE01000011">
    <property type="protein sequence ID" value="EJZ63817.1"/>
    <property type="molecule type" value="Genomic_DNA"/>
</dbReference>
<organism evidence="7 8">
    <name type="scientific">Barnesiella intestinihominis YIT 11860</name>
    <dbReference type="NCBI Taxonomy" id="742726"/>
    <lineage>
        <taxon>Bacteria</taxon>
        <taxon>Pseudomonadati</taxon>
        <taxon>Bacteroidota</taxon>
        <taxon>Bacteroidia</taxon>
        <taxon>Bacteroidales</taxon>
        <taxon>Barnesiellaceae</taxon>
        <taxon>Barnesiella</taxon>
    </lineage>
</organism>
<dbReference type="NCBIfam" id="TIGR00765">
    <property type="entry name" value="yihY_not_rbn"/>
    <property type="match status" value="1"/>
</dbReference>
<dbReference type="HOGENOM" id="CLU_032288_2_0_10"/>
<dbReference type="PANTHER" id="PTHR30213:SF0">
    <property type="entry name" value="UPF0761 MEMBRANE PROTEIN YIHY"/>
    <property type="match status" value="1"/>
</dbReference>
<dbReference type="InterPro" id="IPR017039">
    <property type="entry name" value="Virul_fac_BrkB"/>
</dbReference>
<evidence type="ECO:0000313" key="8">
    <source>
        <dbReference type="Proteomes" id="UP000006044"/>
    </source>
</evidence>
<sequence length="461" mass="53335">MVQRKNKPSFFARASLFIKRLWQFVSVDIWHVTEYKLHIHILKTLNLSVRCFLNEKLQEKASALTFSTILAIVPALAMLFAICKGFGFQHIIQSQLFDYFPAQRNALEYMLGFVDQYLDQMKGGVFVGIGLCFLLWTLISLLSNIEKAFNDIWQVQGGRSFYRKVTDYTSMFLILPILMVASSGFSLFMSTMLSSSVLFDFMSPLLRWVFRLAPYILTALFFTAIYIFIPNTKVKFKYAFISGLICGTVFQIFQFIYISGQIWVSKYNAIYGSFAFLPLLLIWMQFSWLICLFGAVLTYSSQNVVNFNFEKETNDISRRYSDYIILVIATVIVHRFKEGLPPMTKGQISRRYAIPIQLVERTVDELERVNIISQTLSEEERVPAYQPAVDISRLTLGYLLRAIDREGDEDFICNLKADFPKEWAAIIDTRRLMEEKGDSIALKDLKIEESRVLSHKLNNNE</sequence>
<feature type="transmembrane region" description="Helical" evidence="6">
    <location>
        <begin position="208"/>
        <end position="229"/>
    </location>
</feature>
<evidence type="ECO:0000256" key="5">
    <source>
        <dbReference type="ARBA" id="ARBA00023136"/>
    </source>
</evidence>
<keyword evidence="5 6" id="KW-0472">Membrane</keyword>
<proteinExistence type="predicted"/>
<comment type="subcellular location">
    <subcellularLocation>
        <location evidence="1">Cell membrane</location>
        <topology evidence="1">Multi-pass membrane protein</topology>
    </subcellularLocation>
</comment>
<keyword evidence="4 6" id="KW-1133">Transmembrane helix</keyword>
<protein>
    <submittedName>
        <fullName evidence="7">YihY family inner membrane protein</fullName>
    </submittedName>
</protein>
<evidence type="ECO:0000256" key="2">
    <source>
        <dbReference type="ARBA" id="ARBA00022475"/>
    </source>
</evidence>
<feature type="transmembrane region" description="Helical" evidence="6">
    <location>
        <begin position="165"/>
        <end position="188"/>
    </location>
</feature>
<dbReference type="GO" id="GO:0005886">
    <property type="term" value="C:plasma membrane"/>
    <property type="evidence" value="ECO:0007669"/>
    <property type="project" value="UniProtKB-SubCell"/>
</dbReference>
<comment type="caution">
    <text evidence="7">The sequence shown here is derived from an EMBL/GenBank/DDBJ whole genome shotgun (WGS) entry which is preliminary data.</text>
</comment>
<dbReference type="Pfam" id="PF03631">
    <property type="entry name" value="Virul_fac_BrkB"/>
    <property type="match status" value="1"/>
</dbReference>
<dbReference type="Proteomes" id="UP000006044">
    <property type="component" value="Unassembled WGS sequence"/>
</dbReference>